<comment type="caution">
    <text evidence="2">The sequence shown here is derived from an EMBL/GenBank/DDBJ whole genome shotgun (WGS) entry which is preliminary data.</text>
</comment>
<organism evidence="2">
    <name type="scientific">Tetraodon nigroviridis</name>
    <name type="common">Spotted green pufferfish</name>
    <name type="synonym">Chelonodon nigroviridis</name>
    <dbReference type="NCBI Taxonomy" id="99883"/>
    <lineage>
        <taxon>Eukaryota</taxon>
        <taxon>Metazoa</taxon>
        <taxon>Chordata</taxon>
        <taxon>Craniata</taxon>
        <taxon>Vertebrata</taxon>
        <taxon>Euteleostomi</taxon>
        <taxon>Actinopterygii</taxon>
        <taxon>Neopterygii</taxon>
        <taxon>Teleostei</taxon>
        <taxon>Neoteleostei</taxon>
        <taxon>Acanthomorphata</taxon>
        <taxon>Eupercaria</taxon>
        <taxon>Tetraodontiformes</taxon>
        <taxon>Tetradontoidea</taxon>
        <taxon>Tetraodontidae</taxon>
        <taxon>Tetraodon</taxon>
    </lineage>
</organism>
<feature type="non-terminal residue" evidence="2">
    <location>
        <position position="1"/>
    </location>
</feature>
<reference evidence="2" key="2">
    <citation type="submission" date="2004-02" db="EMBL/GenBank/DDBJ databases">
        <authorList>
            <consortium name="Genoscope"/>
            <consortium name="Whitehead Institute Centre for Genome Research"/>
        </authorList>
    </citation>
    <scope>NUCLEOTIDE SEQUENCE</scope>
</reference>
<evidence type="ECO:0000313" key="2">
    <source>
        <dbReference type="EMBL" id="CAF91398.1"/>
    </source>
</evidence>
<name>Q4T6T4_TETNG</name>
<dbReference type="EMBL" id="CAAE01008612">
    <property type="protein sequence ID" value="CAF91398.1"/>
    <property type="molecule type" value="Genomic_DNA"/>
</dbReference>
<reference evidence="2" key="1">
    <citation type="journal article" date="2004" name="Nature">
        <title>Genome duplication in the teleost fish Tetraodon nigroviridis reveals the early vertebrate proto-karyotype.</title>
        <authorList>
            <person name="Jaillon O."/>
            <person name="Aury J.-M."/>
            <person name="Brunet F."/>
            <person name="Petit J.-L."/>
            <person name="Stange-Thomann N."/>
            <person name="Mauceli E."/>
            <person name="Bouneau L."/>
            <person name="Fischer C."/>
            <person name="Ozouf-Costaz C."/>
            <person name="Bernot A."/>
            <person name="Nicaud S."/>
            <person name="Jaffe D."/>
            <person name="Fisher S."/>
            <person name="Lutfalla G."/>
            <person name="Dossat C."/>
            <person name="Segurens B."/>
            <person name="Dasilva C."/>
            <person name="Salanoubat M."/>
            <person name="Levy M."/>
            <person name="Boudet N."/>
            <person name="Castellano S."/>
            <person name="Anthouard V."/>
            <person name="Jubin C."/>
            <person name="Castelli V."/>
            <person name="Katinka M."/>
            <person name="Vacherie B."/>
            <person name="Biemont C."/>
            <person name="Skalli Z."/>
            <person name="Cattolico L."/>
            <person name="Poulain J."/>
            <person name="De Berardinis V."/>
            <person name="Cruaud C."/>
            <person name="Duprat S."/>
            <person name="Brottier P."/>
            <person name="Coutanceau J.-P."/>
            <person name="Gouzy J."/>
            <person name="Parra G."/>
            <person name="Lardier G."/>
            <person name="Chapple C."/>
            <person name="McKernan K.J."/>
            <person name="McEwan P."/>
            <person name="Bosak S."/>
            <person name="Kellis M."/>
            <person name="Volff J.-N."/>
            <person name="Guigo R."/>
            <person name="Zody M.C."/>
            <person name="Mesirov J."/>
            <person name="Lindblad-Toh K."/>
            <person name="Birren B."/>
            <person name="Nusbaum C."/>
            <person name="Kahn D."/>
            <person name="Robinson-Rechavi M."/>
            <person name="Laudet V."/>
            <person name="Schachter V."/>
            <person name="Quetier F."/>
            <person name="Saurin W."/>
            <person name="Scarpelli C."/>
            <person name="Wincker P."/>
            <person name="Lander E.S."/>
            <person name="Weissenbach J."/>
            <person name="Roest Crollius H."/>
        </authorList>
    </citation>
    <scope>NUCLEOTIDE SEQUENCE [LARGE SCALE GENOMIC DNA]</scope>
</reference>
<proteinExistence type="predicted"/>
<evidence type="ECO:0000256" key="1">
    <source>
        <dbReference type="SAM" id="MobiDB-lite"/>
    </source>
</evidence>
<feature type="region of interest" description="Disordered" evidence="1">
    <location>
        <begin position="1"/>
        <end position="23"/>
    </location>
</feature>
<dbReference type="KEGG" id="tng:GSTEN00006134G001"/>
<sequence>QSRMESNGILGHRAAGLGGGLQGGGERRGALMGLGMPVNPAADPQEALACGLALGRAAAATVRWADRLRRGRPSPCGVPSTHPHHLLVNRCSGFGGATSCAAANKDYFSKGPTCVWVRSFTSGL</sequence>
<protein>
    <submittedName>
        <fullName evidence="2">(spotted green pufferfish) hypothetical protein</fullName>
    </submittedName>
</protein>
<gene>
    <name evidence="2" type="ORF">GSTENG00006134001</name>
</gene>
<dbReference type="AlphaFoldDB" id="Q4T6T4"/>
<accession>Q4T6T4</accession>